<evidence type="ECO:0000313" key="1">
    <source>
        <dbReference type="EMBL" id="MEK0081891.1"/>
    </source>
</evidence>
<gene>
    <name evidence="1" type="ORF">U1T56_01910</name>
</gene>
<dbReference type="Proteomes" id="UP001375743">
    <property type="component" value="Unassembled WGS sequence"/>
</dbReference>
<dbReference type="NCBIfam" id="NF041374">
    <property type="entry name" value="GDCCVxC"/>
    <property type="match status" value="1"/>
</dbReference>
<reference evidence="1 2" key="1">
    <citation type="submission" date="2024-01" db="EMBL/GenBank/DDBJ databases">
        <title>Multi-omics insights into the function and evolution of sodium benzoate biodegradation pathways in Benzoatithermus flavus gen. nov., sp. nov. from hot spring.</title>
        <authorList>
            <person name="Hu C.-J."/>
            <person name="Li W.-J."/>
        </authorList>
    </citation>
    <scope>NUCLEOTIDE SEQUENCE [LARGE SCALE GENOMIC DNA]</scope>
    <source>
        <strain evidence="1 2">SYSU G07066</strain>
    </source>
</reference>
<protein>
    <submittedName>
        <fullName evidence="1">GDCCVxC domain-containing (Seleno)protein</fullName>
    </submittedName>
</protein>
<dbReference type="RefSeq" id="WP_418157733.1">
    <property type="nucleotide sequence ID" value="NZ_JBBLZC010000001.1"/>
</dbReference>
<sequence length="75" mass="8074">MSELQSTITCPHCGHRHTEVMPTDACQFFYDCKGCGALLRPKPGDCCVFCSYGSVPCPPVQEARKMGQPSACCTG</sequence>
<comment type="caution">
    <text evidence="1">The sequence shown here is derived from an EMBL/GenBank/DDBJ whole genome shotgun (WGS) entry which is preliminary data.</text>
</comment>
<accession>A0ABU8XL15</accession>
<dbReference type="InterPro" id="IPR047677">
    <property type="entry name" value="GDCCVxC"/>
</dbReference>
<dbReference type="EMBL" id="JBBLZC010000001">
    <property type="protein sequence ID" value="MEK0081891.1"/>
    <property type="molecule type" value="Genomic_DNA"/>
</dbReference>
<proteinExistence type="predicted"/>
<name>A0ABU8XL15_9PROT</name>
<organism evidence="1 2">
    <name type="scientific">Benzoatithermus flavus</name>
    <dbReference type="NCBI Taxonomy" id="3108223"/>
    <lineage>
        <taxon>Bacteria</taxon>
        <taxon>Pseudomonadati</taxon>
        <taxon>Pseudomonadota</taxon>
        <taxon>Alphaproteobacteria</taxon>
        <taxon>Geminicoccales</taxon>
        <taxon>Geminicoccaceae</taxon>
        <taxon>Benzoatithermus</taxon>
    </lineage>
</organism>
<evidence type="ECO:0000313" key="2">
    <source>
        <dbReference type="Proteomes" id="UP001375743"/>
    </source>
</evidence>
<keyword evidence="2" id="KW-1185">Reference proteome</keyword>